<evidence type="ECO:0000256" key="3">
    <source>
        <dbReference type="ARBA" id="ARBA00022737"/>
    </source>
</evidence>
<feature type="transmembrane region" description="Helical" evidence="6">
    <location>
        <begin position="709"/>
        <end position="730"/>
    </location>
</feature>
<keyword evidence="9" id="KW-1185">Reference proteome</keyword>
<evidence type="ECO:0000313" key="8">
    <source>
        <dbReference type="EMBL" id="THU49662.1"/>
    </source>
</evidence>
<dbReference type="Pfam" id="PF11916">
    <property type="entry name" value="Vac14_Fig4_bd"/>
    <property type="match status" value="1"/>
</dbReference>
<dbReference type="EMBL" id="PYDT01000009">
    <property type="protein sequence ID" value="THU49662.1"/>
    <property type="molecule type" value="Genomic_DNA"/>
</dbReference>
<evidence type="ECO:0000256" key="5">
    <source>
        <dbReference type="PROSITE-ProRule" id="PRU00103"/>
    </source>
</evidence>
<feature type="repeat" description="HEAT" evidence="5">
    <location>
        <begin position="102"/>
        <end position="137"/>
    </location>
</feature>
<dbReference type="GO" id="GO:0006661">
    <property type="term" value="P:phosphatidylinositol biosynthetic process"/>
    <property type="evidence" value="ECO:0007669"/>
    <property type="project" value="InterPro"/>
</dbReference>
<dbReference type="InterPro" id="IPR021841">
    <property type="entry name" value="VAC14_Fig4p-bd"/>
</dbReference>
<dbReference type="SUPFAM" id="SSF48371">
    <property type="entry name" value="ARM repeat"/>
    <property type="match status" value="1"/>
</dbReference>
<comment type="similarity">
    <text evidence="2">Belongs to the VAC14 family.</text>
</comment>
<keyword evidence="4 6" id="KW-0472">Membrane</keyword>
<accession>A0A4S8IPV6</accession>
<dbReference type="InterPro" id="IPR016024">
    <property type="entry name" value="ARM-type_fold"/>
</dbReference>
<evidence type="ECO:0000256" key="1">
    <source>
        <dbReference type="ARBA" id="ARBA00004308"/>
    </source>
</evidence>
<reference evidence="8 9" key="1">
    <citation type="journal article" date="2019" name="Nat. Plants">
        <title>Genome sequencing of Musa balbisiana reveals subgenome evolution and function divergence in polyploid bananas.</title>
        <authorList>
            <person name="Yao X."/>
        </authorList>
    </citation>
    <scope>NUCLEOTIDE SEQUENCE [LARGE SCALE GENOMIC DNA]</scope>
    <source>
        <strain evidence="9">cv. DH-PKW</strain>
        <tissue evidence="8">Leaves</tissue>
    </source>
</reference>
<feature type="domain" description="Vacuolar protein 14 C-terminal Fig4-binding" evidence="7">
    <location>
        <begin position="448"/>
        <end position="636"/>
    </location>
</feature>
<dbReference type="InterPro" id="IPR021133">
    <property type="entry name" value="HEAT_type_2"/>
</dbReference>
<dbReference type="InterPro" id="IPR011989">
    <property type="entry name" value="ARM-like"/>
</dbReference>
<dbReference type="AlphaFoldDB" id="A0A4S8IPV6"/>
<dbReference type="Proteomes" id="UP000317650">
    <property type="component" value="Chromosome 6"/>
</dbReference>
<dbReference type="Pfam" id="PF24987">
    <property type="entry name" value="HEAT_EF3_N"/>
    <property type="match status" value="1"/>
</dbReference>
<name>A0A4S8IPV6_MUSBA</name>
<keyword evidence="6" id="KW-1133">Transmembrane helix</keyword>
<keyword evidence="3" id="KW-0677">Repeat</keyword>
<evidence type="ECO:0000256" key="2">
    <source>
        <dbReference type="ARBA" id="ARBA00010225"/>
    </source>
</evidence>
<dbReference type="InterPro" id="IPR026825">
    <property type="entry name" value="Vac14"/>
</dbReference>
<comment type="caution">
    <text evidence="8">The sequence shown here is derived from an EMBL/GenBank/DDBJ whole genome shotgun (WGS) entry which is preliminary data.</text>
</comment>
<protein>
    <recommendedName>
        <fullName evidence="7">Vacuolar protein 14 C-terminal Fig4-binding domain-containing protein</fullName>
    </recommendedName>
</protein>
<evidence type="ECO:0000256" key="6">
    <source>
        <dbReference type="SAM" id="Phobius"/>
    </source>
</evidence>
<dbReference type="Pfam" id="PF12755">
    <property type="entry name" value="Vac14_Fab1_bd"/>
    <property type="match status" value="1"/>
</dbReference>
<gene>
    <name evidence="8" type="ORF">C4D60_Mb06t11900</name>
</gene>
<dbReference type="FunFam" id="1.25.10.10:FF:000169">
    <property type="entry name" value="protein VAC14 homolog isoform X1"/>
    <property type="match status" value="1"/>
</dbReference>
<evidence type="ECO:0000256" key="4">
    <source>
        <dbReference type="ARBA" id="ARBA00023136"/>
    </source>
</evidence>
<keyword evidence="6" id="KW-0812">Transmembrane</keyword>
<proteinExistence type="inferred from homology"/>
<sequence>MAEASSLIPASVLRGLTDKLYEKRKKAAVTIQDIVGKFAYEQEVKKILAVINMLATEFTDNPQPDRRKFQISLMASTQGGLKGLAAVAVGLKEKAPAYLEEIVPTVLNRISDEDSTVRYIASETLYNVAKAVRGHIIIYFDKIFDALCKLSDDSDTSVQSGAHLLDNLLKDIATESDQFSLEEFVPLLRERLDTINPHVRQFLLGWITVLNNVPDMDMLCFLPDYLDGLFNMLSDSFHEVRQQAHNALSEFLEEIKNTPVWLLLYMWDTSDFGRMAKVLVQRAGSPDDYTRLTSFTWMNEFVKHGGDHLIPCYSDILGAVLPCISDKEKEIREIARETNKELRAIIASPAEGVNIRAVLTIAISGLTSQELTTRVEALHWIATLLDRHWNEVISFLNDIFSSLLAALSDPSDEVVILVLEVHACIAEDSQNFGHLIDHLVQTFRNDQALLEKRGALIIRKLCVRLDAERVYREFSSKIEREDDLDFASNMVQALNLTLLTSSEMAGLRILLKQSLVESSSMDLFASLYSSWCHSPVATISLCLLAQAHNHASSVIQSLGEEDITAKFSVQLGKLVYLLETPVFAFLRLQLVEPEKHVWLLKTLYGLLMLLPQIVLSYVFVQQSAAFKIFRTRLKTVPSYIFNNEQLKHPCNQISEITDDSGDQVAANVYDKINFPSKLQQFQQTLRRHRFSLQSQKSASSSKSQVSTSFCGFAFPLVTRSLVGLLVLGIICFRCSYAAHRTLKNQIILRHSSWSLSVS</sequence>
<evidence type="ECO:0000259" key="7">
    <source>
        <dbReference type="Pfam" id="PF11916"/>
    </source>
</evidence>
<dbReference type="PROSITE" id="PS50077">
    <property type="entry name" value="HEAT_REPEAT"/>
    <property type="match status" value="1"/>
</dbReference>
<dbReference type="PANTHER" id="PTHR16023:SF0">
    <property type="entry name" value="PROTEIN VAC14 HOMOLOG"/>
    <property type="match status" value="1"/>
</dbReference>
<dbReference type="GO" id="GO:0010008">
    <property type="term" value="C:endosome membrane"/>
    <property type="evidence" value="ECO:0007669"/>
    <property type="project" value="TreeGrafter"/>
</dbReference>
<dbReference type="Gene3D" id="1.25.10.10">
    <property type="entry name" value="Leucine-rich Repeat Variant"/>
    <property type="match status" value="2"/>
</dbReference>
<organism evidence="8 9">
    <name type="scientific">Musa balbisiana</name>
    <name type="common">Banana</name>
    <dbReference type="NCBI Taxonomy" id="52838"/>
    <lineage>
        <taxon>Eukaryota</taxon>
        <taxon>Viridiplantae</taxon>
        <taxon>Streptophyta</taxon>
        <taxon>Embryophyta</taxon>
        <taxon>Tracheophyta</taxon>
        <taxon>Spermatophyta</taxon>
        <taxon>Magnoliopsida</taxon>
        <taxon>Liliopsida</taxon>
        <taxon>Zingiberales</taxon>
        <taxon>Musaceae</taxon>
        <taxon>Musa</taxon>
    </lineage>
</organism>
<dbReference type="GO" id="GO:0070772">
    <property type="term" value="C:PAS complex"/>
    <property type="evidence" value="ECO:0007669"/>
    <property type="project" value="InterPro"/>
</dbReference>
<comment type="subcellular location">
    <subcellularLocation>
        <location evidence="1">Endomembrane system</location>
    </subcellularLocation>
</comment>
<dbReference type="PANTHER" id="PTHR16023">
    <property type="entry name" value="TAX1 BINDING PROTEIN-RELATED"/>
    <property type="match status" value="1"/>
</dbReference>
<dbReference type="STRING" id="52838.A0A4S8IPV6"/>
<evidence type="ECO:0000313" key="9">
    <source>
        <dbReference type="Proteomes" id="UP000317650"/>
    </source>
</evidence>